<keyword evidence="2" id="KW-0805">Transcription regulation</keyword>
<dbReference type="InterPro" id="IPR023772">
    <property type="entry name" value="DNA-bd_HTH_TetR-type_CS"/>
</dbReference>
<evidence type="ECO:0000256" key="5">
    <source>
        <dbReference type="PROSITE-ProRule" id="PRU00335"/>
    </source>
</evidence>
<dbReference type="Gene3D" id="1.10.357.10">
    <property type="entry name" value="Tetracycline Repressor, domain 2"/>
    <property type="match status" value="1"/>
</dbReference>
<dbReference type="InterPro" id="IPR009057">
    <property type="entry name" value="Homeodomain-like_sf"/>
</dbReference>
<dbReference type="GO" id="GO:0000976">
    <property type="term" value="F:transcription cis-regulatory region binding"/>
    <property type="evidence" value="ECO:0007669"/>
    <property type="project" value="TreeGrafter"/>
</dbReference>
<keyword evidence="3 5" id="KW-0238">DNA-binding</keyword>
<evidence type="ECO:0000256" key="4">
    <source>
        <dbReference type="ARBA" id="ARBA00023163"/>
    </source>
</evidence>
<keyword evidence="8" id="KW-1185">Reference proteome</keyword>
<protein>
    <submittedName>
        <fullName evidence="7">TetR family transcriptional regulator</fullName>
    </submittedName>
</protein>
<dbReference type="InterPro" id="IPR039538">
    <property type="entry name" value="BetI_C"/>
</dbReference>
<dbReference type="EMBL" id="BONG01000020">
    <property type="protein sequence ID" value="GIF90030.1"/>
    <property type="molecule type" value="Genomic_DNA"/>
</dbReference>
<dbReference type="Proteomes" id="UP000619293">
    <property type="component" value="Unassembled WGS sequence"/>
</dbReference>
<dbReference type="InterPro" id="IPR001647">
    <property type="entry name" value="HTH_TetR"/>
</dbReference>
<reference evidence="7 8" key="1">
    <citation type="submission" date="2021-01" db="EMBL/GenBank/DDBJ databases">
        <title>Whole genome shotgun sequence of Catellatospora chokoriensis NBRC 107358.</title>
        <authorList>
            <person name="Komaki H."/>
            <person name="Tamura T."/>
        </authorList>
    </citation>
    <scope>NUCLEOTIDE SEQUENCE [LARGE SCALE GENOMIC DNA]</scope>
    <source>
        <strain evidence="7 8">NBRC 107358</strain>
    </source>
</reference>
<dbReference type="GO" id="GO:0003700">
    <property type="term" value="F:DNA-binding transcription factor activity"/>
    <property type="evidence" value="ECO:0007669"/>
    <property type="project" value="TreeGrafter"/>
</dbReference>
<proteinExistence type="predicted"/>
<keyword evidence="1" id="KW-0678">Repressor</keyword>
<dbReference type="PANTHER" id="PTHR30055:SF148">
    <property type="entry name" value="TETR-FAMILY TRANSCRIPTIONAL REGULATOR"/>
    <property type="match status" value="1"/>
</dbReference>
<comment type="caution">
    <text evidence="7">The sequence shown here is derived from an EMBL/GenBank/DDBJ whole genome shotgun (WGS) entry which is preliminary data.</text>
</comment>
<dbReference type="PROSITE" id="PS01081">
    <property type="entry name" value="HTH_TETR_1"/>
    <property type="match status" value="1"/>
</dbReference>
<evidence type="ECO:0000256" key="2">
    <source>
        <dbReference type="ARBA" id="ARBA00023015"/>
    </source>
</evidence>
<dbReference type="PROSITE" id="PS50977">
    <property type="entry name" value="HTH_TETR_2"/>
    <property type="match status" value="1"/>
</dbReference>
<feature type="DNA-binding region" description="H-T-H motif" evidence="5">
    <location>
        <begin position="33"/>
        <end position="52"/>
    </location>
</feature>
<accession>A0A8J3K3H4</accession>
<dbReference type="InterPro" id="IPR050109">
    <property type="entry name" value="HTH-type_TetR-like_transc_reg"/>
</dbReference>
<feature type="domain" description="HTH tetR-type" evidence="6">
    <location>
        <begin position="10"/>
        <end position="70"/>
    </location>
</feature>
<evidence type="ECO:0000256" key="3">
    <source>
        <dbReference type="ARBA" id="ARBA00023125"/>
    </source>
</evidence>
<sequence length="207" mass="22557">MAVPARGDHDARRRDVSQAVWEVLAAGGFGGLTLRAVAARMGASTGLLTHYFPSKKALMRYALEVAHEHTQVLDRFPAEGEGLPGLRAALLDVMPLTAESAARNRVWVSFWDAALGDDELAAAELRRYERWRGMLRPHVDAALRRGQLPADADPDDVVATAAGFGHGLVVQALFDPARFPPQRQVKLVDDFVALLAARRRRGPHPTG</sequence>
<gene>
    <name evidence="7" type="ORF">Cch02nite_34740</name>
</gene>
<dbReference type="PANTHER" id="PTHR30055">
    <property type="entry name" value="HTH-TYPE TRANSCRIPTIONAL REGULATOR RUTR"/>
    <property type="match status" value="1"/>
</dbReference>
<dbReference type="AlphaFoldDB" id="A0A8J3K3H4"/>
<dbReference type="SUPFAM" id="SSF48498">
    <property type="entry name" value="Tetracyclin repressor-like, C-terminal domain"/>
    <property type="match status" value="1"/>
</dbReference>
<name>A0A8J3K3H4_9ACTN</name>
<dbReference type="SUPFAM" id="SSF46689">
    <property type="entry name" value="Homeodomain-like"/>
    <property type="match status" value="1"/>
</dbReference>
<keyword evidence="4" id="KW-0804">Transcription</keyword>
<dbReference type="Pfam" id="PF00440">
    <property type="entry name" value="TetR_N"/>
    <property type="match status" value="1"/>
</dbReference>
<dbReference type="InterPro" id="IPR036271">
    <property type="entry name" value="Tet_transcr_reg_TetR-rel_C_sf"/>
</dbReference>
<dbReference type="Pfam" id="PF13977">
    <property type="entry name" value="TetR_C_6"/>
    <property type="match status" value="1"/>
</dbReference>
<evidence type="ECO:0000313" key="8">
    <source>
        <dbReference type="Proteomes" id="UP000619293"/>
    </source>
</evidence>
<evidence type="ECO:0000259" key="6">
    <source>
        <dbReference type="PROSITE" id="PS50977"/>
    </source>
</evidence>
<evidence type="ECO:0000256" key="1">
    <source>
        <dbReference type="ARBA" id="ARBA00022491"/>
    </source>
</evidence>
<evidence type="ECO:0000313" key="7">
    <source>
        <dbReference type="EMBL" id="GIF90030.1"/>
    </source>
</evidence>
<organism evidence="7 8">
    <name type="scientific">Catellatospora chokoriensis</name>
    <dbReference type="NCBI Taxonomy" id="310353"/>
    <lineage>
        <taxon>Bacteria</taxon>
        <taxon>Bacillati</taxon>
        <taxon>Actinomycetota</taxon>
        <taxon>Actinomycetes</taxon>
        <taxon>Micromonosporales</taxon>
        <taxon>Micromonosporaceae</taxon>
        <taxon>Catellatospora</taxon>
    </lineage>
</organism>